<feature type="transmembrane region" description="Helical" evidence="1">
    <location>
        <begin position="206"/>
        <end position="231"/>
    </location>
</feature>
<keyword evidence="1" id="KW-0812">Transmembrane</keyword>
<keyword evidence="1" id="KW-0472">Membrane</keyword>
<dbReference type="HOGENOM" id="CLU_1119616_0_0_14"/>
<feature type="transmembrane region" description="Helical" evidence="1">
    <location>
        <begin position="172"/>
        <end position="194"/>
    </location>
</feature>
<evidence type="ECO:0000313" key="3">
    <source>
        <dbReference type="Proteomes" id="UP000013963"/>
    </source>
</evidence>
<dbReference type="Proteomes" id="UP000013963">
    <property type="component" value="Chromosome"/>
</dbReference>
<dbReference type="EMBL" id="CP005078">
    <property type="protein sequence ID" value="AGM25895.1"/>
    <property type="molecule type" value="Genomic_DNA"/>
</dbReference>
<gene>
    <name evidence="2" type="ORF">SSYRP_v1c02990</name>
</gene>
<feature type="transmembrane region" description="Helical" evidence="1">
    <location>
        <begin position="133"/>
        <end position="160"/>
    </location>
</feature>
<evidence type="ECO:0000313" key="2">
    <source>
        <dbReference type="EMBL" id="AGM25895.1"/>
    </source>
</evidence>
<keyword evidence="1" id="KW-1133">Transmembrane helix</keyword>
<feature type="transmembrane region" description="Helical" evidence="1">
    <location>
        <begin position="84"/>
        <end position="113"/>
    </location>
</feature>
<keyword evidence="3" id="KW-1185">Reference proteome</keyword>
<accession>R4UIB1</accession>
<evidence type="ECO:0000256" key="1">
    <source>
        <dbReference type="SAM" id="Phobius"/>
    </source>
</evidence>
<evidence type="ECO:0008006" key="4">
    <source>
        <dbReference type="Google" id="ProtNLM"/>
    </source>
</evidence>
<dbReference type="PATRIC" id="fig|1276229.3.peg.296"/>
<dbReference type="OrthoDB" id="389059at2"/>
<sequence length="254" mass="28920">MARGEKQNKNSQKDGVINHHIEFVEDNRPNHLKKMEQPIPNRAVRNLGTYNLKQRGANQKLPYFYDVEATSYYFQGKKEISARIFIIFGQLLILIPALIYVQSLAQIAAQTILALLQGLTGGFGGDLINQNSWIVVLLIVIFVIAWVSLFFLTMLPMFLARTIRTVRIWTKIILIIGTINNVIVIAMGISQLIYLQLNNAVIKDTMIAKIILLAVTVLATLCFTLGCWSLISNNKKYYRNVENQIAEQIRELRK</sequence>
<organism evidence="2 3">
    <name type="scientific">Spiroplasma syrphidicola EA-1</name>
    <dbReference type="NCBI Taxonomy" id="1276229"/>
    <lineage>
        <taxon>Bacteria</taxon>
        <taxon>Bacillati</taxon>
        <taxon>Mycoplasmatota</taxon>
        <taxon>Mollicutes</taxon>
        <taxon>Entomoplasmatales</taxon>
        <taxon>Spiroplasmataceae</taxon>
        <taxon>Spiroplasma</taxon>
    </lineage>
</organism>
<dbReference type="KEGG" id="ssyr:SSYRP_v1c02990"/>
<dbReference type="STRING" id="1276229.SSYRP_v1c02990"/>
<dbReference type="AlphaFoldDB" id="R4UIB1"/>
<name>R4UIB1_9MOLU</name>
<reference evidence="2 3" key="1">
    <citation type="journal article" date="2013" name="Genome Biol. Evol.">
        <title>Complete genomes of two dipteran-associated spiroplasmas provided insights into the origin, dynamics, and impacts of viral invasion in spiroplasma.</title>
        <authorList>
            <person name="Ku C."/>
            <person name="Lo W.S."/>
            <person name="Chen L.L."/>
            <person name="Kuo C.H."/>
        </authorList>
    </citation>
    <scope>NUCLEOTIDE SEQUENCE [LARGE SCALE GENOMIC DNA]</scope>
    <source>
        <strain evidence="2">EA-1</strain>
    </source>
</reference>
<protein>
    <recommendedName>
        <fullName evidence="4">Transmembrane protein</fullName>
    </recommendedName>
</protein>
<dbReference type="RefSeq" id="WP_016340544.1">
    <property type="nucleotide sequence ID" value="NC_021284.1"/>
</dbReference>
<proteinExistence type="predicted"/>